<dbReference type="Gene3D" id="3.30.559.10">
    <property type="entry name" value="Chloramphenicol acetyltransferase-like domain"/>
    <property type="match status" value="1"/>
</dbReference>
<dbReference type="GO" id="GO:0008610">
    <property type="term" value="P:lipid biosynthetic process"/>
    <property type="evidence" value="ECO:0007669"/>
    <property type="project" value="UniProtKB-ARBA"/>
</dbReference>
<dbReference type="Pfam" id="PF00550">
    <property type="entry name" value="PP-binding"/>
    <property type="match status" value="1"/>
</dbReference>
<dbReference type="GO" id="GO:0043041">
    <property type="term" value="P:amino acid activation for nonribosomal peptide biosynthetic process"/>
    <property type="evidence" value="ECO:0007669"/>
    <property type="project" value="TreeGrafter"/>
</dbReference>
<dbReference type="GO" id="GO:0005737">
    <property type="term" value="C:cytoplasm"/>
    <property type="evidence" value="ECO:0007669"/>
    <property type="project" value="TreeGrafter"/>
</dbReference>
<dbReference type="GO" id="GO:0031177">
    <property type="term" value="F:phosphopantetheine binding"/>
    <property type="evidence" value="ECO:0007669"/>
    <property type="project" value="InterPro"/>
</dbReference>
<dbReference type="SUPFAM" id="SSF47336">
    <property type="entry name" value="ACP-like"/>
    <property type="match status" value="1"/>
</dbReference>
<dbReference type="SMART" id="SM00823">
    <property type="entry name" value="PKS_PP"/>
    <property type="match status" value="1"/>
</dbReference>
<dbReference type="RefSeq" id="WP_184918335.1">
    <property type="nucleotide sequence ID" value="NZ_JACHMO010000001.1"/>
</dbReference>
<dbReference type="InterPro" id="IPR036736">
    <property type="entry name" value="ACP-like_sf"/>
</dbReference>
<dbReference type="CDD" id="cd19531">
    <property type="entry name" value="LCL_NRPS-like"/>
    <property type="match status" value="1"/>
</dbReference>
<sequence length="993" mass="107449">MNIPELLARLDERGIQIDRREDRLLVRSLHGAIDDEVRQLLRDHKAALLAEIDRAGADAPASSGQQQLWLIDQVEGGGCAYNATAVLRVPGPVDDAALDAAFTGLVYRNEVFRTGLVVRNGELRQHVRPPAPVTVDHVDLGDPPADTADARIREIADASAVSRFDLANDVLVRATRLRMGDGDSVLVITMHHVAGDGLSMGLLHGELAELYAAAASGREPVLPLQLGQYRDYAHHQRQSAGERRKRPGEDEQADRFWARYLDGAPSTVLPLDRPRPARRTFAGDCVRFRLDAGLVARLREMAAGHETTLFVVLLAVLGSVLGRHGGQEDVVVATPVVDRPERRFEGMIGYFLNTVVIRCDLSGGGGFGTLVDRVRDSTLDALGYADTPFEQVVRAVGVQRSGTSNPVYQVMFALQTGRRSRPRLAGNEVEEIPYDPPTAKHDLTIMLDEDEAGLLGRLEYSTAVLDRESACLLAEHLVALAAAVAADPSRPVAAIPLATDAERAWIAEREGALRLRIVDGEGSRVPPGVIGRLVLDDEVSPERQLARRARWRPRGGIEVLDDAPAQPGQVGFEAAGPSAHGLATPSASALVAAVWAEVLGRHPASDDDFFALGGTSMALMEVHWQLRSRAGVEVPIAELLDDPRVGSMARLVAQHQERAEHEGPATRWRRAELPLRGPGHLWNVAAISTTRMWAAGVREIPGSAGETRSVVLRWDGDGWHEMPHPELEKVFGVAVAPSGAVWLSGRRGLLRFDGARFHRVAGGAPRYDCASVTRIGDELWTVVRPDDTPGAPTYVAAGGEDGGWRRLPLPLPQRATTRFGCLDGTSGRDVWAAVVVDVDDRRESWLTHWNGEGWHEVVPPPLGRAGVEIMRVVARGSEDVWVLGARLTDEGRASVMVRWDGRVWTEATLPVGHRGRITSLLAAGDGTLWAVGGGQGDAGVMLRSDDGGRHWESDAAPSSVLLGDIVLLPDADGFLVGGAADDGMALFRWERIR</sequence>
<keyword evidence="2" id="KW-0596">Phosphopantetheine</keyword>
<evidence type="ECO:0000313" key="5">
    <source>
        <dbReference type="EMBL" id="MBB5801933.1"/>
    </source>
</evidence>
<accession>A0A7W9HGN8</accession>
<dbReference type="EMBL" id="JACHMO010000001">
    <property type="protein sequence ID" value="MBB5801933.1"/>
    <property type="molecule type" value="Genomic_DNA"/>
</dbReference>
<dbReference type="InterPro" id="IPR020806">
    <property type="entry name" value="PKS_PP-bd"/>
</dbReference>
<dbReference type="GO" id="GO:0044550">
    <property type="term" value="P:secondary metabolite biosynthetic process"/>
    <property type="evidence" value="ECO:0007669"/>
    <property type="project" value="TreeGrafter"/>
</dbReference>
<dbReference type="InterPro" id="IPR044894">
    <property type="entry name" value="TubC_N_sf"/>
</dbReference>
<evidence type="ECO:0000313" key="6">
    <source>
        <dbReference type="Proteomes" id="UP000552097"/>
    </source>
</evidence>
<dbReference type="Gene3D" id="1.10.1200.10">
    <property type="entry name" value="ACP-like"/>
    <property type="match status" value="1"/>
</dbReference>
<dbReference type="Gene3D" id="1.10.10.1830">
    <property type="entry name" value="Non-ribosomal peptide synthase, adenylation domain"/>
    <property type="match status" value="1"/>
</dbReference>
<evidence type="ECO:0000256" key="2">
    <source>
        <dbReference type="ARBA" id="ARBA00022450"/>
    </source>
</evidence>
<evidence type="ECO:0000256" key="1">
    <source>
        <dbReference type="ARBA" id="ARBA00001957"/>
    </source>
</evidence>
<protein>
    <submittedName>
        <fullName evidence="5">Acyl carrier protein</fullName>
    </submittedName>
</protein>
<keyword evidence="6" id="KW-1185">Reference proteome</keyword>
<dbReference type="Pfam" id="PF18563">
    <property type="entry name" value="TubC_N"/>
    <property type="match status" value="1"/>
</dbReference>
<dbReference type="PANTHER" id="PTHR45527:SF1">
    <property type="entry name" value="FATTY ACID SYNTHASE"/>
    <property type="match status" value="1"/>
</dbReference>
<dbReference type="GO" id="GO:0003824">
    <property type="term" value="F:catalytic activity"/>
    <property type="evidence" value="ECO:0007669"/>
    <property type="project" value="InterPro"/>
</dbReference>
<dbReference type="Pfam" id="PF00668">
    <property type="entry name" value="Condensation"/>
    <property type="match status" value="1"/>
</dbReference>
<feature type="domain" description="Carrier" evidence="4">
    <location>
        <begin position="582"/>
        <end position="656"/>
    </location>
</feature>
<evidence type="ECO:0000256" key="3">
    <source>
        <dbReference type="ARBA" id="ARBA00022553"/>
    </source>
</evidence>
<evidence type="ECO:0000259" key="4">
    <source>
        <dbReference type="PROSITE" id="PS50075"/>
    </source>
</evidence>
<dbReference type="InterPro" id="IPR041464">
    <property type="entry name" value="TubC_N"/>
</dbReference>
<dbReference type="InterPro" id="IPR036278">
    <property type="entry name" value="Sialidase_sf"/>
</dbReference>
<dbReference type="AlphaFoldDB" id="A0A7W9HGN8"/>
<proteinExistence type="predicted"/>
<dbReference type="Gene3D" id="3.30.559.30">
    <property type="entry name" value="Nonribosomal peptide synthetase, condensation domain"/>
    <property type="match status" value="1"/>
</dbReference>
<keyword evidence="3" id="KW-0597">Phosphoprotein</keyword>
<comment type="cofactor">
    <cofactor evidence="1">
        <name>pantetheine 4'-phosphate</name>
        <dbReference type="ChEBI" id="CHEBI:47942"/>
    </cofactor>
</comment>
<dbReference type="InterPro" id="IPR001242">
    <property type="entry name" value="Condensation_dom"/>
</dbReference>
<dbReference type="PROSITE" id="PS50075">
    <property type="entry name" value="CARRIER"/>
    <property type="match status" value="1"/>
</dbReference>
<dbReference type="SUPFAM" id="SSF52777">
    <property type="entry name" value="CoA-dependent acyltransferases"/>
    <property type="match status" value="2"/>
</dbReference>
<dbReference type="SUPFAM" id="SSF50939">
    <property type="entry name" value="Sialidases"/>
    <property type="match status" value="1"/>
</dbReference>
<dbReference type="PANTHER" id="PTHR45527">
    <property type="entry name" value="NONRIBOSOMAL PEPTIDE SYNTHETASE"/>
    <property type="match status" value="1"/>
</dbReference>
<dbReference type="InterPro" id="IPR023213">
    <property type="entry name" value="CAT-like_dom_sf"/>
</dbReference>
<name>A0A7W9HGN8_9PSEU</name>
<dbReference type="Proteomes" id="UP000552097">
    <property type="component" value="Unassembled WGS sequence"/>
</dbReference>
<gene>
    <name evidence="5" type="ORF">F4560_001701</name>
</gene>
<reference evidence="5 6" key="1">
    <citation type="submission" date="2020-08" db="EMBL/GenBank/DDBJ databases">
        <title>Sequencing the genomes of 1000 actinobacteria strains.</title>
        <authorList>
            <person name="Klenk H.-P."/>
        </authorList>
    </citation>
    <scope>NUCLEOTIDE SEQUENCE [LARGE SCALE GENOMIC DNA]</scope>
    <source>
        <strain evidence="5 6">DSM 45486</strain>
    </source>
</reference>
<comment type="caution">
    <text evidence="5">The sequence shown here is derived from an EMBL/GenBank/DDBJ whole genome shotgun (WGS) entry which is preliminary data.</text>
</comment>
<dbReference type="InterPro" id="IPR009081">
    <property type="entry name" value="PP-bd_ACP"/>
</dbReference>
<organism evidence="5 6">
    <name type="scientific">Saccharothrix ecbatanensis</name>
    <dbReference type="NCBI Taxonomy" id="1105145"/>
    <lineage>
        <taxon>Bacteria</taxon>
        <taxon>Bacillati</taxon>
        <taxon>Actinomycetota</taxon>
        <taxon>Actinomycetes</taxon>
        <taxon>Pseudonocardiales</taxon>
        <taxon>Pseudonocardiaceae</taxon>
        <taxon>Saccharothrix</taxon>
    </lineage>
</organism>